<keyword evidence="2" id="KW-0418">Kinase</keyword>
<protein>
    <submittedName>
        <fullName evidence="2">Testis-specific serine/threonine-protein kinase 4</fullName>
    </submittedName>
</protein>
<dbReference type="InterPro" id="IPR000719">
    <property type="entry name" value="Prot_kinase_dom"/>
</dbReference>
<dbReference type="Gene3D" id="1.10.510.10">
    <property type="entry name" value="Transferase(Phosphotransferase) domain 1"/>
    <property type="match status" value="1"/>
</dbReference>
<dbReference type="EMBL" id="GBHO01031481">
    <property type="protein sequence ID" value="JAG12123.1"/>
    <property type="molecule type" value="Transcribed_RNA"/>
</dbReference>
<keyword evidence="2" id="KW-0808">Transferase</keyword>
<name>A0A0A9X052_LYGHE</name>
<dbReference type="GO" id="GO:0005524">
    <property type="term" value="F:ATP binding"/>
    <property type="evidence" value="ECO:0007669"/>
    <property type="project" value="InterPro"/>
</dbReference>
<dbReference type="PROSITE" id="PS50011">
    <property type="entry name" value="PROTEIN_KINASE_DOM"/>
    <property type="match status" value="1"/>
</dbReference>
<reference evidence="2" key="1">
    <citation type="journal article" date="2014" name="PLoS ONE">
        <title>Transcriptome-Based Identification of ABC Transporters in the Western Tarnished Plant Bug Lygus hesperus.</title>
        <authorList>
            <person name="Hull J.J."/>
            <person name="Chaney K."/>
            <person name="Geib S.M."/>
            <person name="Fabrick J.A."/>
            <person name="Brent C.S."/>
            <person name="Walsh D."/>
            <person name="Lavine L.C."/>
        </authorList>
    </citation>
    <scope>NUCLEOTIDE SEQUENCE</scope>
</reference>
<reference evidence="2" key="2">
    <citation type="submission" date="2014-07" db="EMBL/GenBank/DDBJ databases">
        <authorList>
            <person name="Hull J."/>
        </authorList>
    </citation>
    <scope>NUCLEOTIDE SEQUENCE</scope>
</reference>
<dbReference type="GO" id="GO:0004672">
    <property type="term" value="F:protein kinase activity"/>
    <property type="evidence" value="ECO:0007669"/>
    <property type="project" value="InterPro"/>
</dbReference>
<dbReference type="AlphaFoldDB" id="A0A0A9X052"/>
<organism evidence="2">
    <name type="scientific">Lygus hesperus</name>
    <name type="common">Western plant bug</name>
    <dbReference type="NCBI Taxonomy" id="30085"/>
    <lineage>
        <taxon>Eukaryota</taxon>
        <taxon>Metazoa</taxon>
        <taxon>Ecdysozoa</taxon>
        <taxon>Arthropoda</taxon>
        <taxon>Hexapoda</taxon>
        <taxon>Insecta</taxon>
        <taxon>Pterygota</taxon>
        <taxon>Neoptera</taxon>
        <taxon>Paraneoptera</taxon>
        <taxon>Hemiptera</taxon>
        <taxon>Heteroptera</taxon>
        <taxon>Panheteroptera</taxon>
        <taxon>Cimicomorpha</taxon>
        <taxon>Miridae</taxon>
        <taxon>Mirini</taxon>
        <taxon>Lygus</taxon>
    </lineage>
</organism>
<evidence type="ECO:0000259" key="1">
    <source>
        <dbReference type="PROSITE" id="PS50011"/>
    </source>
</evidence>
<evidence type="ECO:0000313" key="2">
    <source>
        <dbReference type="EMBL" id="JAG12123.1"/>
    </source>
</evidence>
<feature type="domain" description="Protein kinase" evidence="1">
    <location>
        <begin position="1"/>
        <end position="159"/>
    </location>
</feature>
<proteinExistence type="predicted"/>
<sequence length="159" mass="18369">MASHLHHACLVNYFGITEDNEDLLLVMDLSEKGNLKEYQRRFGVAETRVMAPRFVADIVLALQYLHDGRQHPFSPRLPLSCSTATTTVVMKDMLASSYDNNDRLLSSMRRMPCSQSSYDLHGLSKYNSQEQRRQRYMLHKNNINNNNNDITKNKSLCRT</sequence>
<accession>A0A0A9X052</accession>
<gene>
    <name evidence="2" type="primary">Tssk4</name>
    <name evidence="2" type="ORF">CM83_35136</name>
</gene>
<dbReference type="InterPro" id="IPR011009">
    <property type="entry name" value="Kinase-like_dom_sf"/>
</dbReference>
<dbReference type="SUPFAM" id="SSF56112">
    <property type="entry name" value="Protein kinase-like (PK-like)"/>
    <property type="match status" value="1"/>
</dbReference>